<keyword evidence="6" id="KW-0269">Exonuclease</keyword>
<dbReference type="GO" id="GO:0000725">
    <property type="term" value="P:recombinational repair"/>
    <property type="evidence" value="ECO:0007669"/>
    <property type="project" value="TreeGrafter"/>
</dbReference>
<dbReference type="InterPro" id="IPR014017">
    <property type="entry name" value="DNA_helicase_UvrD-like_C"/>
</dbReference>
<dbReference type="GO" id="GO:0043138">
    <property type="term" value="F:3'-5' DNA helicase activity"/>
    <property type="evidence" value="ECO:0007669"/>
    <property type="project" value="UniProtKB-EC"/>
</dbReference>
<keyword evidence="5 15" id="KW-0347">Helicase</keyword>
<dbReference type="InterPro" id="IPR000212">
    <property type="entry name" value="DNA_helicase_UvrD/REP"/>
</dbReference>
<feature type="binding site" evidence="15">
    <location>
        <begin position="22"/>
        <end position="29"/>
    </location>
    <ligand>
        <name>ATP</name>
        <dbReference type="ChEBI" id="CHEBI:30616"/>
    </ligand>
</feature>
<dbReference type="PROSITE" id="PS51217">
    <property type="entry name" value="UVRD_HELICASE_CTER"/>
    <property type="match status" value="1"/>
</dbReference>
<evidence type="ECO:0000259" key="18">
    <source>
        <dbReference type="PROSITE" id="PS51217"/>
    </source>
</evidence>
<evidence type="ECO:0000313" key="19">
    <source>
        <dbReference type="EMBL" id="TRD22044.1"/>
    </source>
</evidence>
<dbReference type="InterPro" id="IPR038726">
    <property type="entry name" value="PDDEXK_AddAB-type"/>
</dbReference>
<dbReference type="GO" id="GO:0005524">
    <property type="term" value="F:ATP binding"/>
    <property type="evidence" value="ECO:0007669"/>
    <property type="project" value="UniProtKB-UniRule"/>
</dbReference>
<dbReference type="GO" id="GO:0004527">
    <property type="term" value="F:exonuclease activity"/>
    <property type="evidence" value="ECO:0007669"/>
    <property type="project" value="UniProtKB-KW"/>
</dbReference>
<evidence type="ECO:0000256" key="12">
    <source>
        <dbReference type="ARBA" id="ARBA00034808"/>
    </source>
</evidence>
<gene>
    <name evidence="19" type="primary">addA</name>
    <name evidence="19" type="ORF">FEV53_06640</name>
</gene>
<feature type="region of interest" description="Disordered" evidence="16">
    <location>
        <begin position="903"/>
        <end position="940"/>
    </location>
</feature>
<dbReference type="InterPro" id="IPR014016">
    <property type="entry name" value="UvrD-like_ATP-bd"/>
</dbReference>
<organism evidence="19 20">
    <name type="scientific">Palleronia caenipelagi</name>
    <dbReference type="NCBI Taxonomy" id="2489174"/>
    <lineage>
        <taxon>Bacteria</taxon>
        <taxon>Pseudomonadati</taxon>
        <taxon>Pseudomonadota</taxon>
        <taxon>Alphaproteobacteria</taxon>
        <taxon>Rhodobacterales</taxon>
        <taxon>Roseobacteraceae</taxon>
        <taxon>Palleronia</taxon>
    </lineage>
</organism>
<keyword evidence="2 15" id="KW-0547">Nucleotide-binding</keyword>
<dbReference type="SUPFAM" id="SSF52980">
    <property type="entry name" value="Restriction endonuclease-like"/>
    <property type="match status" value="1"/>
</dbReference>
<feature type="domain" description="UvrD-like helicase ATP-binding" evidence="17">
    <location>
        <begin position="1"/>
        <end position="467"/>
    </location>
</feature>
<evidence type="ECO:0000256" key="13">
    <source>
        <dbReference type="ARBA" id="ARBA00034923"/>
    </source>
</evidence>
<reference evidence="19 20" key="1">
    <citation type="submission" date="2019-06" db="EMBL/GenBank/DDBJ databases">
        <title>Paenimaribius caenipelagi gen. nov., sp. nov., isolated from a tidal flat.</title>
        <authorList>
            <person name="Yoon J.-H."/>
        </authorList>
    </citation>
    <scope>NUCLEOTIDE SEQUENCE [LARGE SCALE GENOMIC DNA]</scope>
    <source>
        <strain evidence="19 20">JBTF-M29</strain>
    </source>
</reference>
<dbReference type="PROSITE" id="PS51198">
    <property type="entry name" value="UVRD_HELICASE_ATP_BIND"/>
    <property type="match status" value="1"/>
</dbReference>
<dbReference type="InterPro" id="IPR011335">
    <property type="entry name" value="Restrct_endonuc-II-like"/>
</dbReference>
<dbReference type="InterPro" id="IPR011604">
    <property type="entry name" value="PDDEXK-like_dom_sf"/>
</dbReference>
<dbReference type="Gene3D" id="3.90.320.10">
    <property type="match status" value="1"/>
</dbReference>
<dbReference type="Proteomes" id="UP000318590">
    <property type="component" value="Unassembled WGS sequence"/>
</dbReference>
<comment type="caution">
    <text evidence="19">The sequence shown here is derived from an EMBL/GenBank/DDBJ whole genome shotgun (WGS) entry which is preliminary data.</text>
</comment>
<protein>
    <recommendedName>
        <fullName evidence="12">DNA 3'-5' helicase</fullName>
        <ecNumber evidence="12">5.6.2.4</ecNumber>
    </recommendedName>
    <alternativeName>
        <fullName evidence="13">DNA 3'-5' helicase II</fullName>
    </alternativeName>
</protein>
<evidence type="ECO:0000256" key="16">
    <source>
        <dbReference type="SAM" id="MobiDB-lite"/>
    </source>
</evidence>
<evidence type="ECO:0000256" key="10">
    <source>
        <dbReference type="ARBA" id="ARBA00023235"/>
    </source>
</evidence>
<comment type="catalytic activity">
    <reaction evidence="14">
        <text>ATP + H2O = ADP + phosphate + H(+)</text>
        <dbReference type="Rhea" id="RHEA:13065"/>
        <dbReference type="ChEBI" id="CHEBI:15377"/>
        <dbReference type="ChEBI" id="CHEBI:15378"/>
        <dbReference type="ChEBI" id="CHEBI:30616"/>
        <dbReference type="ChEBI" id="CHEBI:43474"/>
        <dbReference type="ChEBI" id="CHEBI:456216"/>
        <dbReference type="EC" id="5.6.2.4"/>
    </reaction>
</comment>
<evidence type="ECO:0000259" key="17">
    <source>
        <dbReference type="PROSITE" id="PS51198"/>
    </source>
</evidence>
<evidence type="ECO:0000256" key="9">
    <source>
        <dbReference type="ARBA" id="ARBA00023204"/>
    </source>
</evidence>
<evidence type="ECO:0000256" key="8">
    <source>
        <dbReference type="ARBA" id="ARBA00023125"/>
    </source>
</evidence>
<keyword evidence="7 15" id="KW-0067">ATP-binding</keyword>
<dbReference type="SUPFAM" id="SSF52540">
    <property type="entry name" value="P-loop containing nucleoside triphosphate hydrolases"/>
    <property type="match status" value="1"/>
</dbReference>
<dbReference type="Pfam" id="PF12705">
    <property type="entry name" value="PDDEXK_1"/>
    <property type="match status" value="1"/>
</dbReference>
<evidence type="ECO:0000313" key="20">
    <source>
        <dbReference type="Proteomes" id="UP000318590"/>
    </source>
</evidence>
<dbReference type="AlphaFoldDB" id="A0A547Q6P7"/>
<dbReference type="InterPro" id="IPR027417">
    <property type="entry name" value="P-loop_NTPase"/>
</dbReference>
<evidence type="ECO:0000256" key="14">
    <source>
        <dbReference type="ARBA" id="ARBA00048988"/>
    </source>
</evidence>
<keyword evidence="8" id="KW-0238">DNA-binding</keyword>
<keyword evidence="9" id="KW-0234">DNA repair</keyword>
<dbReference type="PANTHER" id="PTHR11070:SF2">
    <property type="entry name" value="ATP-DEPENDENT DNA HELICASE SRS2"/>
    <property type="match status" value="1"/>
</dbReference>
<evidence type="ECO:0000256" key="6">
    <source>
        <dbReference type="ARBA" id="ARBA00022839"/>
    </source>
</evidence>
<evidence type="ECO:0000256" key="11">
    <source>
        <dbReference type="ARBA" id="ARBA00034617"/>
    </source>
</evidence>
<dbReference type="GO" id="GO:0005829">
    <property type="term" value="C:cytosol"/>
    <property type="evidence" value="ECO:0007669"/>
    <property type="project" value="TreeGrafter"/>
</dbReference>
<keyword evidence="3" id="KW-0227">DNA damage</keyword>
<name>A0A547Q6P7_9RHOB</name>
<evidence type="ECO:0000256" key="5">
    <source>
        <dbReference type="ARBA" id="ARBA00022806"/>
    </source>
</evidence>
<dbReference type="InterPro" id="IPR014151">
    <property type="entry name" value="DNA_helicase_AddA"/>
</dbReference>
<comment type="catalytic activity">
    <reaction evidence="11">
        <text>Couples ATP hydrolysis with the unwinding of duplex DNA by translocating in the 3'-5' direction.</text>
        <dbReference type="EC" id="5.6.2.4"/>
    </reaction>
</comment>
<evidence type="ECO:0000256" key="15">
    <source>
        <dbReference type="PROSITE-ProRule" id="PRU00560"/>
    </source>
</evidence>
<keyword evidence="1" id="KW-0540">Nuclease</keyword>
<proteinExistence type="predicted"/>
<dbReference type="GO" id="GO:0003677">
    <property type="term" value="F:DNA binding"/>
    <property type="evidence" value="ECO:0007669"/>
    <property type="project" value="UniProtKB-KW"/>
</dbReference>
<dbReference type="PANTHER" id="PTHR11070">
    <property type="entry name" value="UVRD / RECB / PCRA DNA HELICASE FAMILY MEMBER"/>
    <property type="match status" value="1"/>
</dbReference>
<evidence type="ECO:0000256" key="3">
    <source>
        <dbReference type="ARBA" id="ARBA00022763"/>
    </source>
</evidence>
<evidence type="ECO:0000256" key="1">
    <source>
        <dbReference type="ARBA" id="ARBA00022722"/>
    </source>
</evidence>
<dbReference type="Gene3D" id="3.40.50.300">
    <property type="entry name" value="P-loop containing nucleotide triphosphate hydrolases"/>
    <property type="match status" value="4"/>
</dbReference>
<evidence type="ECO:0000256" key="4">
    <source>
        <dbReference type="ARBA" id="ARBA00022801"/>
    </source>
</evidence>
<dbReference type="Pfam" id="PF13361">
    <property type="entry name" value="UvrD_C"/>
    <property type="match status" value="1"/>
</dbReference>
<feature type="domain" description="UvrD-like helicase C-terminal" evidence="18">
    <location>
        <begin position="481"/>
        <end position="762"/>
    </location>
</feature>
<evidence type="ECO:0000256" key="2">
    <source>
        <dbReference type="ARBA" id="ARBA00022741"/>
    </source>
</evidence>
<accession>A0A547Q6P7</accession>
<keyword evidence="10" id="KW-0413">Isomerase</keyword>
<sequence>MNDATQRQIAAASPGTSTWLSANAGSGKTRVLTDRVARLLLAGFAPQNILCLTYTKAAASEMQNRLFKRLGEWAMMPDTDLLEALRTLGAEGFAPDDLPRARRLFAQAIETPGGLRIQTIHSFCAVLLRRFPLEAGVSPAFREMDDRSATALRQACLEEMAQTDPDLIRAMALRMGDLDRLARDITGKRDPFARTTPEDIRAALELSPADTADSIRAEAFLGGEADLAEEIRDLGQGVTKTLDGFIADLLSVDFSNPDEADFATLCKLFLYANSLEPRAGKYPQTNHKNARAALEPVLDDLDAWMERVAAAKGRVVALELADLSLLVLRFGKRLLDIYAARKEALGWLDFDDLILGARDLLSKREVADWVLYRLDGGIDQILVDEAQDTSPVQWTVIEALAREFAAGDGTHRTGERTIFVVGDKKQSIYSFQGADPEGFDRMHAHFHDRLGEGGIQRLELQHSFRSAPAVLEAVDAVFADGMGGDDVRHLAFHGAKPGRVDLWPLVEPEPKPEHGDWFDPVDQPSPEDATNILARTVAGQIRQMIDRGEQIPDGKGAHRPVTAGDILILVRRRSGVFAPLIRACKARGIEIAGADTLTLQDDLAVQDLLSLLRFLGLTADDLSLAEALRSPLFGLTEQDLFTLANGREGTLWRALQRSDAHPDVVDTLRDLLQAVDFQRPYELLDRILLRHHGRARLLGRLGQESADAIEALLHQAIEYERLSVPSLTGFLNWFDSEEVRIKRQLDSAGSLLRVMTVHGAKGLEAPVVILPETVYTRPPTKDPLFVIPEGPVLRRPAKPETPPVLQPLLEAEQIADEAERRRLLYVAMTRAESWLIVCGAGTAQDADRGWYGQIEAGLSRLQTAEHETPFGMGQRYQVNDWQVPQIPDRDSVAPDEDVLPDWVHAPPPTMLPRPRILSPSELGGRKVLPGESATAEDGELARQRGTNLHLLLEHLSLTEPESWPADAATLLPDEPPALRHALLSEISTLMDAPGLGALLSQSAMTEVDLVAPHGTGAVAGTVDRLIVTEDHVHAIDYKSNRIVPETVDQVPDGILRQMGAYASALKQIFPGSTVTVSIVWTREARLMEVPISTALAALETVGA</sequence>
<dbReference type="RefSeq" id="WP_142834032.1">
    <property type="nucleotide sequence ID" value="NZ_VFSV01000008.1"/>
</dbReference>
<keyword evidence="20" id="KW-1185">Reference proteome</keyword>
<dbReference type="Pfam" id="PF00580">
    <property type="entry name" value="UvrD-helicase"/>
    <property type="match status" value="1"/>
</dbReference>
<dbReference type="EMBL" id="VFSV01000008">
    <property type="protein sequence ID" value="TRD22044.1"/>
    <property type="molecule type" value="Genomic_DNA"/>
</dbReference>
<evidence type="ECO:0000256" key="7">
    <source>
        <dbReference type="ARBA" id="ARBA00022840"/>
    </source>
</evidence>
<dbReference type="OrthoDB" id="9810135at2"/>
<dbReference type="NCBIfam" id="TIGR02784">
    <property type="entry name" value="addA_alphas"/>
    <property type="match status" value="1"/>
</dbReference>
<dbReference type="EC" id="5.6.2.4" evidence="12"/>
<dbReference type="GO" id="GO:0033202">
    <property type="term" value="C:DNA helicase complex"/>
    <property type="evidence" value="ECO:0007669"/>
    <property type="project" value="TreeGrafter"/>
</dbReference>
<keyword evidence="4 15" id="KW-0378">Hydrolase</keyword>